<dbReference type="AlphaFoldDB" id="A0A502ELD3"/>
<evidence type="ECO:0000256" key="1">
    <source>
        <dbReference type="SAM" id="Phobius"/>
    </source>
</evidence>
<organism evidence="2 3">
    <name type="scientific">Mycolicibacterium hodleri</name>
    <dbReference type="NCBI Taxonomy" id="49897"/>
    <lineage>
        <taxon>Bacteria</taxon>
        <taxon>Bacillati</taxon>
        <taxon>Actinomycetota</taxon>
        <taxon>Actinomycetes</taxon>
        <taxon>Mycobacteriales</taxon>
        <taxon>Mycobacteriaceae</taxon>
        <taxon>Mycolicibacterium</taxon>
    </lineage>
</organism>
<evidence type="ECO:0000313" key="2">
    <source>
        <dbReference type="EMBL" id="TPG37286.1"/>
    </source>
</evidence>
<reference evidence="2 3" key="1">
    <citation type="journal article" date="2019" name="Environ. Microbiol.">
        <title>Species interactions and distinct microbial communities in high Arctic permafrost affected cryosols are associated with the CH4 and CO2 gas fluxes.</title>
        <authorList>
            <person name="Altshuler I."/>
            <person name="Hamel J."/>
            <person name="Turney S."/>
            <person name="Magnuson E."/>
            <person name="Levesque R."/>
            <person name="Greer C."/>
            <person name="Whyte L.G."/>
        </authorList>
    </citation>
    <scope>NUCLEOTIDE SEQUENCE [LARGE SCALE GENOMIC DNA]</scope>
    <source>
        <strain evidence="2 3">S5.20</strain>
    </source>
</reference>
<dbReference type="EMBL" id="RCZG01000001">
    <property type="protein sequence ID" value="TPG37286.1"/>
    <property type="molecule type" value="Genomic_DNA"/>
</dbReference>
<keyword evidence="1" id="KW-0812">Transmembrane</keyword>
<proteinExistence type="predicted"/>
<evidence type="ECO:0000313" key="3">
    <source>
        <dbReference type="Proteomes" id="UP000320095"/>
    </source>
</evidence>
<dbReference type="Gene3D" id="1.20.1280.290">
    <property type="match status" value="1"/>
</dbReference>
<accession>A0A502ELD3</accession>
<dbReference type="Proteomes" id="UP000320095">
    <property type="component" value="Unassembled WGS sequence"/>
</dbReference>
<keyword evidence="1" id="KW-0472">Membrane</keyword>
<keyword evidence="3" id="KW-1185">Reference proteome</keyword>
<protein>
    <submittedName>
        <fullName evidence="2">Uncharacterized protein</fullName>
    </submittedName>
</protein>
<name>A0A502ELD3_9MYCO</name>
<feature type="transmembrane region" description="Helical" evidence="1">
    <location>
        <begin position="103"/>
        <end position="124"/>
    </location>
</feature>
<dbReference type="OrthoDB" id="3400794at2"/>
<sequence>MLVSEGAFACGSLAIVSRLLPGRRTALCAVACALLVAGAFAVFGAGPCLLVASLASVMTRVAQIRDAIRSRTAAGVSVPTWLVLAAANFAWAAAGLIRSDTFFAWSAAVGGLASLAVVATCVAVGRCPGSPESTALTT</sequence>
<keyword evidence="1" id="KW-1133">Transmembrane helix</keyword>
<comment type="caution">
    <text evidence="2">The sequence shown here is derived from an EMBL/GenBank/DDBJ whole genome shotgun (WGS) entry which is preliminary data.</text>
</comment>
<feature type="transmembrane region" description="Helical" evidence="1">
    <location>
        <begin position="73"/>
        <end position="97"/>
    </location>
</feature>
<gene>
    <name evidence="2" type="ORF">EAH80_05635</name>
</gene>
<dbReference type="RefSeq" id="WP_140688523.1">
    <property type="nucleotide sequence ID" value="NZ_RCZG01000001.1"/>
</dbReference>
<feature type="transmembrane region" description="Helical" evidence="1">
    <location>
        <begin position="38"/>
        <end position="61"/>
    </location>
</feature>